<dbReference type="GO" id="GO:0010181">
    <property type="term" value="F:FMN binding"/>
    <property type="evidence" value="ECO:0007669"/>
    <property type="project" value="InterPro"/>
</dbReference>
<dbReference type="InterPro" id="IPR029039">
    <property type="entry name" value="Flavoprotein-like_sf"/>
</dbReference>
<dbReference type="InterPro" id="IPR001094">
    <property type="entry name" value="Flavdoxin-like"/>
</dbReference>
<evidence type="ECO:0000259" key="12">
    <source>
        <dbReference type="PROSITE" id="PS50902"/>
    </source>
</evidence>
<comment type="cofactor">
    <cofactor evidence="1">
        <name>FMN</name>
        <dbReference type="ChEBI" id="CHEBI:58210"/>
    </cofactor>
</comment>
<dbReference type="GO" id="GO:0009086">
    <property type="term" value="P:methionine biosynthetic process"/>
    <property type="evidence" value="ECO:0007669"/>
    <property type="project" value="TreeGrafter"/>
</dbReference>
<dbReference type="AlphaFoldDB" id="A0A835NZJ3"/>
<evidence type="ECO:0000256" key="11">
    <source>
        <dbReference type="SAM" id="MobiDB-lite"/>
    </source>
</evidence>
<dbReference type="Gene3D" id="3.40.50.360">
    <property type="match status" value="1"/>
</dbReference>
<keyword evidence="4" id="KW-0285">Flavoprotein</keyword>
<dbReference type="InterPro" id="IPR017938">
    <property type="entry name" value="Riboflavin_synthase-like_b-brl"/>
</dbReference>
<reference evidence="13" key="1">
    <citation type="submission" date="2020-10" db="EMBL/GenBank/DDBJ databases">
        <title>Feather gene expression reveals the developmental basis of iridescence in African starlings.</title>
        <authorList>
            <person name="Rubenstein D.R."/>
        </authorList>
    </citation>
    <scope>NUCLEOTIDE SEQUENCE</scope>
    <source>
        <strain evidence="13">SS15</strain>
        <tissue evidence="13">Liver</tissue>
    </source>
</reference>
<dbReference type="Proteomes" id="UP000618051">
    <property type="component" value="Unassembled WGS sequence"/>
</dbReference>
<keyword evidence="8" id="KW-0560">Oxidoreductase</keyword>
<dbReference type="FunFam" id="3.40.50.360:FF:000025">
    <property type="entry name" value="methionine synthase reductase"/>
    <property type="match status" value="1"/>
</dbReference>
<gene>
    <name evidence="14" type="ORF">IHE44_0000743</name>
    <name evidence="13" type="ORF">IHE44_003954</name>
</gene>
<dbReference type="InterPro" id="IPR008254">
    <property type="entry name" value="Flavodoxin/NO_synth"/>
</dbReference>
<feature type="region of interest" description="Disordered" evidence="11">
    <location>
        <begin position="1127"/>
        <end position="1151"/>
    </location>
</feature>
<dbReference type="Gene3D" id="1.20.990.10">
    <property type="entry name" value="NADPH-cytochrome p450 Reductase, Chain A, domain 3"/>
    <property type="match status" value="1"/>
</dbReference>
<dbReference type="SUPFAM" id="SSF63380">
    <property type="entry name" value="Riboflavin synthase domain-like"/>
    <property type="match status" value="1"/>
</dbReference>
<reference evidence="14" key="3">
    <citation type="submission" date="2022-01" db="EMBL/GenBank/DDBJ databases">
        <authorList>
            <person name="Rubenstein D.R."/>
        </authorList>
    </citation>
    <scope>NUCLEOTIDE SEQUENCE</scope>
    <source>
        <strain evidence="14">SS15</strain>
        <tissue evidence="14">Liver</tissue>
    </source>
</reference>
<dbReference type="Pfam" id="PF00258">
    <property type="entry name" value="Flavodoxin_1"/>
    <property type="match status" value="1"/>
</dbReference>
<dbReference type="GO" id="GO:0050667">
    <property type="term" value="P:homocysteine metabolic process"/>
    <property type="evidence" value="ECO:0007669"/>
    <property type="project" value="TreeGrafter"/>
</dbReference>
<keyword evidence="5" id="KW-0288">FMN</keyword>
<comment type="cofactor">
    <cofactor evidence="2">
        <name>FAD</name>
        <dbReference type="ChEBI" id="CHEBI:57692"/>
    </cofactor>
</comment>
<dbReference type="EC" id="1.16.1.8" evidence="9"/>
<dbReference type="GO" id="GO:0005829">
    <property type="term" value="C:cytosol"/>
    <property type="evidence" value="ECO:0007669"/>
    <property type="project" value="TreeGrafter"/>
</dbReference>
<dbReference type="Gene3D" id="3.40.50.80">
    <property type="entry name" value="Nucleotide-binding domain of ferredoxin-NADP reductase (FNR) module"/>
    <property type="match status" value="1"/>
</dbReference>
<feature type="compositionally biased region" description="Polar residues" evidence="11">
    <location>
        <begin position="1139"/>
        <end position="1148"/>
    </location>
</feature>
<evidence type="ECO:0000256" key="9">
    <source>
        <dbReference type="ARBA" id="ARBA00039088"/>
    </source>
</evidence>
<feature type="domain" description="Flavodoxin-like" evidence="12">
    <location>
        <begin position="64"/>
        <end position="215"/>
    </location>
</feature>
<dbReference type="GO" id="GO:0030586">
    <property type="term" value="F:[methionine synthase] reductase (NADPH) activity"/>
    <property type="evidence" value="ECO:0007669"/>
    <property type="project" value="UniProtKB-EC"/>
</dbReference>
<dbReference type="InterPro" id="IPR023173">
    <property type="entry name" value="NADPH_Cyt_P450_Rdtase_alpha"/>
</dbReference>
<dbReference type="EMBL" id="JADDUC010000018">
    <property type="protein sequence ID" value="KAG0126397.1"/>
    <property type="molecule type" value="Genomic_DNA"/>
</dbReference>
<evidence type="ECO:0000256" key="6">
    <source>
        <dbReference type="ARBA" id="ARBA00022827"/>
    </source>
</evidence>
<comment type="caution">
    <text evidence="13">The sequence shown here is derived from an EMBL/GenBank/DDBJ whole genome shotgun (WGS) entry which is preliminary data.</text>
</comment>
<keyword evidence="7" id="KW-0521">NADP</keyword>
<evidence type="ECO:0000256" key="1">
    <source>
        <dbReference type="ARBA" id="ARBA00001917"/>
    </source>
</evidence>
<evidence type="ECO:0000256" key="4">
    <source>
        <dbReference type="ARBA" id="ARBA00022630"/>
    </source>
</evidence>
<dbReference type="PRINTS" id="PR00369">
    <property type="entry name" value="FLAVODOXIN"/>
</dbReference>
<dbReference type="EMBL" id="JADDUC020000001">
    <property type="protein sequence ID" value="KAI1243161.1"/>
    <property type="molecule type" value="Genomic_DNA"/>
</dbReference>
<dbReference type="Pfam" id="PF00667">
    <property type="entry name" value="FAD_binding_1"/>
    <property type="match status" value="1"/>
</dbReference>
<dbReference type="PANTHER" id="PTHR19384">
    <property type="entry name" value="NITRIC OXIDE SYNTHASE-RELATED"/>
    <property type="match status" value="1"/>
</dbReference>
<dbReference type="FunFam" id="1.20.990.10:FF:000007">
    <property type="entry name" value="Methionine synthase reductase"/>
    <property type="match status" value="1"/>
</dbReference>
<dbReference type="InterPro" id="IPR003097">
    <property type="entry name" value="CysJ-like_FAD-binding"/>
</dbReference>
<evidence type="ECO:0000256" key="2">
    <source>
        <dbReference type="ARBA" id="ARBA00001974"/>
    </source>
</evidence>
<keyword evidence="3" id="KW-0028">Amino-acid biosynthesis</keyword>
<evidence type="ECO:0000256" key="8">
    <source>
        <dbReference type="ARBA" id="ARBA00023002"/>
    </source>
</evidence>
<name>A0A835NZJ3_9PASS</name>
<proteinExistence type="predicted"/>
<dbReference type="GO" id="GO:0050660">
    <property type="term" value="F:flavin adenine dinucleotide binding"/>
    <property type="evidence" value="ECO:0007669"/>
    <property type="project" value="TreeGrafter"/>
</dbReference>
<organism evidence="13">
    <name type="scientific">Lamprotornis superbus</name>
    <dbReference type="NCBI Taxonomy" id="245042"/>
    <lineage>
        <taxon>Eukaryota</taxon>
        <taxon>Metazoa</taxon>
        <taxon>Chordata</taxon>
        <taxon>Craniata</taxon>
        <taxon>Vertebrata</taxon>
        <taxon>Euteleostomi</taxon>
        <taxon>Archelosauria</taxon>
        <taxon>Archosauria</taxon>
        <taxon>Dinosauria</taxon>
        <taxon>Saurischia</taxon>
        <taxon>Theropoda</taxon>
        <taxon>Coelurosauria</taxon>
        <taxon>Aves</taxon>
        <taxon>Neognathae</taxon>
        <taxon>Neoaves</taxon>
        <taxon>Telluraves</taxon>
        <taxon>Australaves</taxon>
        <taxon>Passeriformes</taxon>
        <taxon>Sturnidae</taxon>
        <taxon>Lamprotornis</taxon>
    </lineage>
</organism>
<keyword evidence="15" id="KW-1185">Reference proteome</keyword>
<evidence type="ECO:0000313" key="14">
    <source>
        <dbReference type="EMBL" id="KAI1243161.1"/>
    </source>
</evidence>
<dbReference type="SUPFAM" id="SSF52218">
    <property type="entry name" value="Flavoproteins"/>
    <property type="match status" value="1"/>
</dbReference>
<accession>A0A835NZJ3</accession>
<dbReference type="OrthoDB" id="1856718at2759"/>
<evidence type="ECO:0000256" key="5">
    <source>
        <dbReference type="ARBA" id="ARBA00022643"/>
    </source>
</evidence>
<dbReference type="InterPro" id="IPR039261">
    <property type="entry name" value="FNR_nucleotide-bd"/>
</dbReference>
<evidence type="ECO:0000313" key="15">
    <source>
        <dbReference type="Proteomes" id="UP000618051"/>
    </source>
</evidence>
<protein>
    <recommendedName>
        <fullName evidence="10">Methionine synthase reductase</fullName>
        <ecNumber evidence="9">1.16.1.8</ecNumber>
    </recommendedName>
</protein>
<keyword evidence="6" id="KW-0274">FAD</keyword>
<reference evidence="14 15" key="2">
    <citation type="journal article" date="2021" name="J. Hered.">
        <title>Feather Gene Expression Elucidates the Developmental Basis of Plumage Iridescence in African Starlings.</title>
        <authorList>
            <person name="Rubenstein D.R."/>
            <person name="Corvelo A."/>
            <person name="MacManes M.D."/>
            <person name="Maia R."/>
            <person name="Narzisi G."/>
            <person name="Rousaki A."/>
            <person name="Vandenabeele P."/>
            <person name="Shawkey M.D."/>
            <person name="Solomon J."/>
        </authorList>
    </citation>
    <scope>NUCLEOTIDE SEQUENCE [LARGE SCALE GENOMIC DNA]</scope>
    <source>
        <strain evidence="14">SS15</strain>
    </source>
</reference>
<evidence type="ECO:0000256" key="10">
    <source>
        <dbReference type="ARBA" id="ARBA00040659"/>
    </source>
</evidence>
<sequence>MSFELVSRFFPSIGYARSTLSRESCICISSTIGSSGCVVPLFPHAVCGSVSKKKKMRCESKRRFLLLYATQKGQAKAIAEEIWQQAGAHGFEADMYCISEMDKYNLEAEKDPVVIIISTTGTGDPPDTARKFVKKIQDKTLPPDHFAHLQYGLLGLGDSEYMFFCNGGRIVDRRLQELGAQHFYDTGLADDCVGDGQRITLDLELVVDPWIDGLWVALKEALQLQKEKEGMNNAVSPVSSSLSTAPHAVHELKLSSEVQNLKLEDEGARGSDILSQKVDDINIVAPARDAKPSLVHSVPPVSQSTLNIPALPPEYIEVEFQDTQGKNPHLSSLISEGTTFEVPVTKAIQLTREDAIKTALFLELDIADTAFEYQPGDAFCVICPNNVSEVEELLHILGLSEKGDDFVCVKVKQGTKKKGASRPQYIPERSTLRFILTWCLEIRAIPKKAFLRALVECTSDVGEKRRLQELCSRQGASDYTHFIRDSNNIFLNYKPDPTQCQDYVGHVSEDRQKLREQHTDWEFGETWLFFGCRHQDRDYLFKQVRYLTSILDKKHMADDVSDAVVDILSMEMEADKLEAMKVLAMLRESKRYLQDLLCVSVQLIMNTTDAAYTQEHGKTEEESYECMNGEKKKGGHKSVNCSTDVVQIMPCQGKQKIHTHDIHTSSTGREEDGKRTLAASLFQIPFGTKPTCTMRNDKKSGRGTGKGWKTLFILILAILGAVGCGITQTEDQGREEGKTSRIVYRGVAKGPDLLLVNPSIIISMMAASNSDPLATAALCQAGLALLQAIGRTLAACYSIWQVASLSYEQDIQEAQLKMQCANCATPSFSSLYISATDSPAGPVLVWLLPVAIMRLATLFPEDRGGWGWSTVKTLEKKILTGTIRGLEEPWKMPLITRKRGRAGCLDKGKASSHVLKQRKRVKRETQTDLETDNSDWLVGSHEKQRVKLGLIEKLPRPNYKRQRISLEICELGFANVLETGAAAAAAAVAAAAGDKGASEILLDGHILIRQLGLLIEIAIIKLRQLEVKWNTANVTRVSFPGWLGHPALAPAWAEGTAGLRHERLENLAVSWKSSCEAKVSSDWPKELMAKLEGYMKTLRVILYKFPNSVSKADLEPKKSFQIHSKSHYVNPMEPPDSGQPKQPGQNGMPSLAEWEGMQSMTAAIHSVVEL</sequence>
<dbReference type="PROSITE" id="PS50902">
    <property type="entry name" value="FLAVODOXIN_LIKE"/>
    <property type="match status" value="1"/>
</dbReference>
<evidence type="ECO:0000256" key="3">
    <source>
        <dbReference type="ARBA" id="ARBA00022605"/>
    </source>
</evidence>
<evidence type="ECO:0000313" key="13">
    <source>
        <dbReference type="EMBL" id="KAG0126397.1"/>
    </source>
</evidence>
<evidence type="ECO:0000256" key="7">
    <source>
        <dbReference type="ARBA" id="ARBA00022857"/>
    </source>
</evidence>
<dbReference type="PANTHER" id="PTHR19384:SF84">
    <property type="entry name" value="METHIONINE SYNTHASE REDUCTASE"/>
    <property type="match status" value="1"/>
</dbReference>